<gene>
    <name evidence="2" type="ORF">A6R68_02725</name>
</gene>
<proteinExistence type="predicted"/>
<sequence>MSFFVAPKGELVVCGINCIGTGSNHPAESFRLEGVDKGGKTTTQQASSQVYRSGLKSTQDKGSAHGAHSLSF</sequence>
<dbReference type="EMBL" id="LZPO01075874">
    <property type="protein sequence ID" value="OBS68732.1"/>
    <property type="molecule type" value="Genomic_DNA"/>
</dbReference>
<organism evidence="2 3">
    <name type="scientific">Neotoma lepida</name>
    <name type="common">Desert woodrat</name>
    <dbReference type="NCBI Taxonomy" id="56216"/>
    <lineage>
        <taxon>Eukaryota</taxon>
        <taxon>Metazoa</taxon>
        <taxon>Chordata</taxon>
        <taxon>Craniata</taxon>
        <taxon>Vertebrata</taxon>
        <taxon>Euteleostomi</taxon>
        <taxon>Mammalia</taxon>
        <taxon>Eutheria</taxon>
        <taxon>Euarchontoglires</taxon>
        <taxon>Glires</taxon>
        <taxon>Rodentia</taxon>
        <taxon>Myomorpha</taxon>
        <taxon>Muroidea</taxon>
        <taxon>Cricetidae</taxon>
        <taxon>Neotominae</taxon>
        <taxon>Neotoma</taxon>
    </lineage>
</organism>
<dbReference type="Proteomes" id="UP000092124">
    <property type="component" value="Unassembled WGS sequence"/>
</dbReference>
<reference evidence="2 3" key="1">
    <citation type="submission" date="2016-06" db="EMBL/GenBank/DDBJ databases">
        <title>The Draft Genome Sequence and Annotation of the Desert Woodrat Neotoma lepida.</title>
        <authorList>
            <person name="Campbell M."/>
            <person name="Oakeson K.F."/>
            <person name="Yandell M."/>
            <person name="Halpert J.R."/>
            <person name="Dearing D."/>
        </authorList>
    </citation>
    <scope>NUCLEOTIDE SEQUENCE [LARGE SCALE GENOMIC DNA]</scope>
    <source>
        <strain evidence="2">417</strain>
        <tissue evidence="2">Liver</tissue>
    </source>
</reference>
<evidence type="ECO:0000256" key="1">
    <source>
        <dbReference type="SAM" id="MobiDB-lite"/>
    </source>
</evidence>
<evidence type="ECO:0000313" key="2">
    <source>
        <dbReference type="EMBL" id="OBS68732.1"/>
    </source>
</evidence>
<keyword evidence="3" id="KW-1185">Reference proteome</keyword>
<dbReference type="AlphaFoldDB" id="A0A1A6GTR9"/>
<feature type="compositionally biased region" description="Polar residues" evidence="1">
    <location>
        <begin position="40"/>
        <end position="57"/>
    </location>
</feature>
<feature type="compositionally biased region" description="Basic and acidic residues" evidence="1">
    <location>
        <begin position="30"/>
        <end position="39"/>
    </location>
</feature>
<accession>A0A1A6GTR9</accession>
<name>A0A1A6GTR9_NEOLE</name>
<feature type="region of interest" description="Disordered" evidence="1">
    <location>
        <begin position="30"/>
        <end position="72"/>
    </location>
</feature>
<evidence type="ECO:0000313" key="3">
    <source>
        <dbReference type="Proteomes" id="UP000092124"/>
    </source>
</evidence>
<protein>
    <submittedName>
        <fullName evidence="2">Uncharacterized protein</fullName>
    </submittedName>
</protein>
<comment type="caution">
    <text evidence="2">The sequence shown here is derived from an EMBL/GenBank/DDBJ whole genome shotgun (WGS) entry which is preliminary data.</text>
</comment>